<sequence length="285" mass="32155">MDTLRIRADKATDSPYDFVNWITLGIAGDLPVGIYRQAKERADHMLDSPEKFADWLTLGTVEMGKGAFHPEESWSAEHWLNSLGVVSLLVGPLEKSLLSTGGELPKPMISKNAADNGMDIFSKDKGGQGIEGTGNFDYKEWADMPVSGEVRITSNGQRLISISELKLFKKEMNGKGIELIPDKKGSILPDDVAAAFDPDTGSIILRKNPTYLSAVHESYHAEQWMKLGKENYLKQSRLEREEYVFNEIMKNKDKFSEAEILFSMKYIYKVRHGEWPPRDWTGFTD</sequence>
<comment type="caution">
    <text evidence="2">The sequence shown here is derived from an EMBL/GenBank/DDBJ whole genome shotgun (WGS) entry which is preliminary data.</text>
</comment>
<gene>
    <name evidence="2" type="ORF">GC101_12275</name>
</gene>
<name>A0ABX1YF74_9BACL</name>
<organism evidence="2 3">
    <name type="scientific">Paenibacillus phytohabitans</name>
    <dbReference type="NCBI Taxonomy" id="2654978"/>
    <lineage>
        <taxon>Bacteria</taxon>
        <taxon>Bacillati</taxon>
        <taxon>Bacillota</taxon>
        <taxon>Bacilli</taxon>
        <taxon>Bacillales</taxon>
        <taxon>Paenibacillaceae</taxon>
        <taxon>Paenibacillus</taxon>
    </lineage>
</organism>
<feature type="domain" description="Tox-MPTase4" evidence="1">
    <location>
        <begin position="143"/>
        <end position="272"/>
    </location>
</feature>
<keyword evidence="3" id="KW-1185">Reference proteome</keyword>
<dbReference type="Pfam" id="PF15640">
    <property type="entry name" value="Tox-MPTase4"/>
    <property type="match status" value="1"/>
</dbReference>
<reference evidence="2 3" key="1">
    <citation type="submission" date="2019-10" db="EMBL/GenBank/DDBJ databases">
        <title>Description of Paenibacillus terricola sp. nov.</title>
        <authorList>
            <person name="Carlier A."/>
            <person name="Qi S."/>
        </authorList>
    </citation>
    <scope>NUCLEOTIDE SEQUENCE [LARGE SCALE GENOMIC DNA]</scope>
    <source>
        <strain evidence="2 3">LMG 31459</strain>
    </source>
</reference>
<evidence type="ECO:0000313" key="2">
    <source>
        <dbReference type="EMBL" id="NOU79652.1"/>
    </source>
</evidence>
<dbReference type="EMBL" id="WHOB01000029">
    <property type="protein sequence ID" value="NOU79652.1"/>
    <property type="molecule type" value="Genomic_DNA"/>
</dbReference>
<proteinExistence type="predicted"/>
<protein>
    <recommendedName>
        <fullName evidence="1">Tox-MPTase4 domain-containing protein</fullName>
    </recommendedName>
</protein>
<accession>A0ABX1YF74</accession>
<dbReference type="Proteomes" id="UP000596857">
    <property type="component" value="Unassembled WGS sequence"/>
</dbReference>
<dbReference type="InterPro" id="IPR028912">
    <property type="entry name" value="Tox-MPTase4_dom"/>
</dbReference>
<evidence type="ECO:0000313" key="3">
    <source>
        <dbReference type="Proteomes" id="UP000596857"/>
    </source>
</evidence>
<evidence type="ECO:0000259" key="1">
    <source>
        <dbReference type="Pfam" id="PF15640"/>
    </source>
</evidence>